<dbReference type="GO" id="GO:0008270">
    <property type="term" value="F:zinc ion binding"/>
    <property type="evidence" value="ECO:0007669"/>
    <property type="project" value="UniProtKB-KW"/>
</dbReference>
<organism evidence="6 7">
    <name type="scientific">Entomortierella chlamydospora</name>
    <dbReference type="NCBI Taxonomy" id="101097"/>
    <lineage>
        <taxon>Eukaryota</taxon>
        <taxon>Fungi</taxon>
        <taxon>Fungi incertae sedis</taxon>
        <taxon>Mucoromycota</taxon>
        <taxon>Mortierellomycotina</taxon>
        <taxon>Mortierellomycetes</taxon>
        <taxon>Mortierellales</taxon>
        <taxon>Mortierellaceae</taxon>
        <taxon>Entomortierella</taxon>
    </lineage>
</organism>
<keyword evidence="7" id="KW-1185">Reference proteome</keyword>
<evidence type="ECO:0000256" key="3">
    <source>
        <dbReference type="ARBA" id="ARBA00022833"/>
    </source>
</evidence>
<dbReference type="InterPro" id="IPR019786">
    <property type="entry name" value="Zinc_finger_PHD-type_CS"/>
</dbReference>
<keyword evidence="2" id="KW-0863">Zinc-finger</keyword>
<keyword evidence="1" id="KW-0479">Metal-binding</keyword>
<dbReference type="Gene3D" id="3.30.40.10">
    <property type="entry name" value="Zinc/RING finger domain, C3HC4 (zinc finger)"/>
    <property type="match status" value="1"/>
</dbReference>
<sequence>MSIARGIPSSPRRSHRGGHPKSKKREEEEDDGGQTRCVCNQQHHEGVMIQCETCKVWQHCPCVGLGNGEVTPDKYYCDSCRPENHPYRVQDGQLAPSSKRAYHTPSTISAGSKAKVSKKRSTISKDASHLTEPEQGSDDNASETMLSNKASKGASDNLSNGYNRASKRRKRTESNMDEDGLANDGIAYSPDNEDCEDNYIPDYDQESHADAANISLKAMGKNKISRSSKSKKVKTSATHSLPGSPQDFIDDSSEPHDGQAAEPSETPSPQQQTSRRVNGKKGARLSENDAITAMTPSVKRKKVNKSETPQHEESLPTADHSDELNRAFANESSMEPLTTPGTSNDSHSTPHSTTKRAGSRRGHAHTVCPDTPTPTGTPQPMQPAPPAKVKYPSSRMSLKDMNKRAQQLLEYIGRVQAEMAELKNRSSQKSPASVECDVSSQGLTVNTELQSLNAGSTDAVPKWLSTPPQSVHELSHGDGSEQTTKSLPNQDTDQSDVSRSGEEKGKTPITPPHQPMTTSHNGPEPMEEDSDDARQSCAENPGMIPAAAEVTSLDLIDKLTGNLILFQKRFGRYGD</sequence>
<reference evidence="6" key="1">
    <citation type="journal article" date="2020" name="Fungal Divers.">
        <title>Resolving the Mortierellaceae phylogeny through synthesis of multi-gene phylogenetics and phylogenomics.</title>
        <authorList>
            <person name="Vandepol N."/>
            <person name="Liber J."/>
            <person name="Desiro A."/>
            <person name="Na H."/>
            <person name="Kennedy M."/>
            <person name="Barry K."/>
            <person name="Grigoriev I.V."/>
            <person name="Miller A.N."/>
            <person name="O'Donnell K."/>
            <person name="Stajich J.E."/>
            <person name="Bonito G."/>
        </authorList>
    </citation>
    <scope>NUCLEOTIDE SEQUENCE</scope>
    <source>
        <strain evidence="6">NRRL 2769</strain>
    </source>
</reference>
<feature type="compositionally biased region" description="Polar residues" evidence="4">
    <location>
        <begin position="330"/>
        <end position="352"/>
    </location>
</feature>
<dbReference type="SMART" id="SM00249">
    <property type="entry name" value="PHD"/>
    <property type="match status" value="1"/>
</dbReference>
<dbReference type="PANTHER" id="PTHR47793">
    <property type="entry name" value="HISTONE DEACETYLASE COMPLEX SUBUNIT CTI6"/>
    <property type="match status" value="1"/>
</dbReference>
<feature type="region of interest" description="Disordered" evidence="4">
    <location>
        <begin position="421"/>
        <end position="440"/>
    </location>
</feature>
<keyword evidence="3" id="KW-0862">Zinc</keyword>
<comment type="caution">
    <text evidence="6">The sequence shown here is derived from an EMBL/GenBank/DDBJ whole genome shotgun (WGS) entry which is preliminary data.</text>
</comment>
<feature type="compositionally biased region" description="Polar residues" evidence="4">
    <location>
        <begin position="265"/>
        <end position="276"/>
    </location>
</feature>
<dbReference type="AlphaFoldDB" id="A0A9P6N1L1"/>
<dbReference type="EMBL" id="JAAAID010000138">
    <property type="protein sequence ID" value="KAG0021814.1"/>
    <property type="molecule type" value="Genomic_DNA"/>
</dbReference>
<evidence type="ECO:0000313" key="6">
    <source>
        <dbReference type="EMBL" id="KAG0021814.1"/>
    </source>
</evidence>
<feature type="compositionally biased region" description="Basic and acidic residues" evidence="4">
    <location>
        <begin position="304"/>
        <end position="325"/>
    </location>
</feature>
<dbReference type="InterPro" id="IPR053051">
    <property type="entry name" value="HDAC_complex_subunit"/>
</dbReference>
<evidence type="ECO:0000313" key="7">
    <source>
        <dbReference type="Proteomes" id="UP000703661"/>
    </source>
</evidence>
<feature type="compositionally biased region" description="Basic residues" evidence="4">
    <location>
        <begin position="223"/>
        <end position="234"/>
    </location>
</feature>
<dbReference type="InterPro" id="IPR011011">
    <property type="entry name" value="Znf_FYVE_PHD"/>
</dbReference>
<feature type="region of interest" description="Disordered" evidence="4">
    <location>
        <begin position="1"/>
        <end position="35"/>
    </location>
</feature>
<feature type="compositionally biased region" description="Basic residues" evidence="4">
    <location>
        <begin position="353"/>
        <end position="364"/>
    </location>
</feature>
<dbReference type="PROSITE" id="PS01359">
    <property type="entry name" value="ZF_PHD_1"/>
    <property type="match status" value="1"/>
</dbReference>
<evidence type="ECO:0000256" key="4">
    <source>
        <dbReference type="SAM" id="MobiDB-lite"/>
    </source>
</evidence>
<evidence type="ECO:0000256" key="2">
    <source>
        <dbReference type="ARBA" id="ARBA00022771"/>
    </source>
</evidence>
<dbReference type="InterPro" id="IPR013083">
    <property type="entry name" value="Znf_RING/FYVE/PHD"/>
</dbReference>
<feature type="compositionally biased region" description="Pro residues" evidence="4">
    <location>
        <begin position="371"/>
        <end position="386"/>
    </location>
</feature>
<feature type="domain" description="Zinc finger PHD-type" evidence="5">
    <location>
        <begin position="36"/>
        <end position="81"/>
    </location>
</feature>
<dbReference type="Pfam" id="PF20826">
    <property type="entry name" value="PHD_5"/>
    <property type="match status" value="1"/>
</dbReference>
<protein>
    <recommendedName>
        <fullName evidence="5">Zinc finger PHD-type domain-containing protein</fullName>
    </recommendedName>
</protein>
<dbReference type="InterPro" id="IPR001965">
    <property type="entry name" value="Znf_PHD"/>
</dbReference>
<accession>A0A9P6N1L1</accession>
<dbReference type="SUPFAM" id="SSF57903">
    <property type="entry name" value="FYVE/PHD zinc finger"/>
    <property type="match status" value="1"/>
</dbReference>
<feature type="compositionally biased region" description="Basic residues" evidence="4">
    <location>
        <begin position="12"/>
        <end position="23"/>
    </location>
</feature>
<feature type="region of interest" description="Disordered" evidence="4">
    <location>
        <begin position="88"/>
        <end position="399"/>
    </location>
</feature>
<dbReference type="PANTHER" id="PTHR47793:SF1">
    <property type="entry name" value="HISTONE DEACETYLASE COMPLEX SUBUNIT CTI6"/>
    <property type="match status" value="1"/>
</dbReference>
<feature type="compositionally biased region" description="Polar residues" evidence="4">
    <location>
        <begin position="142"/>
        <end position="163"/>
    </location>
</feature>
<feature type="compositionally biased region" description="Polar residues" evidence="4">
    <location>
        <begin position="480"/>
        <end position="498"/>
    </location>
</feature>
<dbReference type="Proteomes" id="UP000703661">
    <property type="component" value="Unassembled WGS sequence"/>
</dbReference>
<gene>
    <name evidence="6" type="ORF">BGZ80_001642</name>
</gene>
<feature type="region of interest" description="Disordered" evidence="4">
    <location>
        <begin position="458"/>
        <end position="543"/>
    </location>
</feature>
<proteinExistence type="predicted"/>
<name>A0A9P6N1L1_9FUNG</name>
<evidence type="ECO:0000256" key="1">
    <source>
        <dbReference type="ARBA" id="ARBA00022723"/>
    </source>
</evidence>
<evidence type="ECO:0000259" key="5">
    <source>
        <dbReference type="SMART" id="SM00249"/>
    </source>
</evidence>